<dbReference type="Proteomes" id="UP001175271">
    <property type="component" value="Unassembled WGS sequence"/>
</dbReference>
<dbReference type="EMBL" id="JAUCMV010000002">
    <property type="protein sequence ID" value="KAK0421398.1"/>
    <property type="molecule type" value="Genomic_DNA"/>
</dbReference>
<dbReference type="InterPro" id="IPR052961">
    <property type="entry name" value="Oxido-Kinase-like_Enzymes"/>
</dbReference>
<dbReference type="PANTHER" id="PTHR23020:SF41">
    <property type="entry name" value="AMINOGLYCOSIDE PHOSPHOTRANSFERASE DOMAIN-CONTAINING PROTEIN"/>
    <property type="match status" value="1"/>
</dbReference>
<evidence type="ECO:0000256" key="1">
    <source>
        <dbReference type="SAM" id="MobiDB-lite"/>
    </source>
</evidence>
<feature type="region of interest" description="Disordered" evidence="1">
    <location>
        <begin position="1"/>
        <end position="20"/>
    </location>
</feature>
<reference evidence="3" key="1">
    <citation type="submission" date="2023-06" db="EMBL/GenBank/DDBJ databases">
        <title>Genomic analysis of the entomopathogenic nematode Steinernema hermaphroditum.</title>
        <authorList>
            <person name="Schwarz E.M."/>
            <person name="Heppert J.K."/>
            <person name="Baniya A."/>
            <person name="Schwartz H.T."/>
            <person name="Tan C.-H."/>
            <person name="Antoshechkin I."/>
            <person name="Sternberg P.W."/>
            <person name="Goodrich-Blair H."/>
            <person name="Dillman A.R."/>
        </authorList>
    </citation>
    <scope>NUCLEOTIDE SEQUENCE</scope>
    <source>
        <strain evidence="3">PS9179</strain>
        <tissue evidence="3">Whole animal</tissue>
    </source>
</reference>
<dbReference type="SMART" id="SM00587">
    <property type="entry name" value="CHK"/>
    <property type="match status" value="1"/>
</dbReference>
<gene>
    <name evidence="3" type="ORF">QR680_015213</name>
</gene>
<dbReference type="InterPro" id="IPR011009">
    <property type="entry name" value="Kinase-like_dom_sf"/>
</dbReference>
<feature type="domain" description="CHK kinase-like" evidence="2">
    <location>
        <begin position="159"/>
        <end position="343"/>
    </location>
</feature>
<dbReference type="InterPro" id="IPR015897">
    <property type="entry name" value="CHK_kinase-like"/>
</dbReference>
<dbReference type="Gene3D" id="3.90.1200.10">
    <property type="match status" value="1"/>
</dbReference>
<organism evidence="3 4">
    <name type="scientific">Steinernema hermaphroditum</name>
    <dbReference type="NCBI Taxonomy" id="289476"/>
    <lineage>
        <taxon>Eukaryota</taxon>
        <taxon>Metazoa</taxon>
        <taxon>Ecdysozoa</taxon>
        <taxon>Nematoda</taxon>
        <taxon>Chromadorea</taxon>
        <taxon>Rhabditida</taxon>
        <taxon>Tylenchina</taxon>
        <taxon>Panagrolaimomorpha</taxon>
        <taxon>Strongyloidoidea</taxon>
        <taxon>Steinernematidae</taxon>
        <taxon>Steinernema</taxon>
    </lineage>
</organism>
<dbReference type="AlphaFoldDB" id="A0AA39M5D7"/>
<keyword evidence="4" id="KW-1185">Reference proteome</keyword>
<dbReference type="SUPFAM" id="SSF56112">
    <property type="entry name" value="Protein kinase-like (PK-like)"/>
    <property type="match status" value="1"/>
</dbReference>
<dbReference type="PANTHER" id="PTHR23020">
    <property type="entry name" value="UNCHARACTERIZED NUCLEAR HORMONE RECEPTOR-RELATED"/>
    <property type="match status" value="1"/>
</dbReference>
<comment type="caution">
    <text evidence="3">The sequence shown here is derived from an EMBL/GenBank/DDBJ whole genome shotgun (WGS) entry which is preliminary data.</text>
</comment>
<protein>
    <recommendedName>
        <fullName evidence="2">CHK kinase-like domain-containing protein</fullName>
    </recommendedName>
</protein>
<sequence length="422" mass="48508">MVADIDVLSPRPPSPFPDGPLADSPYTISWFLKILSESSPEFCELLRKYELKSVSALNISGGKGFISKVYKCDIEFEGLEHPHEVVLKVPGVDAIKDVDKAIISEGDTSKINDQKIQHFIRFHNQECLFYNKYADKIAGFPMVQMYDTGNWVVDKTRGYLLMESMVGAAETYSIFQGFSKKQMLKIAEHLAHFHKHFLCMPDQSWTEELPLHLFQSPGALDFVEALLKKLSAMKPAIFEDRIKHVLGFSNSLKFHKYTTYDVYKDFGLPTVLTHGDMWTNNILWRKDSDEVAAFIDFQICHAGSPALDIARVLVLCSDGDVRREHEVDILKQYYRTLKRLLEIDGKSIEFTFQQLEGAYRVHLINQTIHLLFMVPFFCCGDHDENMKPIWEARTEKLMMRALFALDDALTVLETVPEEKYKE</sequence>
<dbReference type="Pfam" id="PF07914">
    <property type="entry name" value="DUF1679"/>
    <property type="match status" value="1"/>
</dbReference>
<evidence type="ECO:0000259" key="2">
    <source>
        <dbReference type="SMART" id="SM00587"/>
    </source>
</evidence>
<evidence type="ECO:0000313" key="4">
    <source>
        <dbReference type="Proteomes" id="UP001175271"/>
    </source>
</evidence>
<accession>A0AA39M5D7</accession>
<dbReference type="InterPro" id="IPR012877">
    <property type="entry name" value="Dhs-27"/>
</dbReference>
<proteinExistence type="predicted"/>
<name>A0AA39M5D7_9BILA</name>
<evidence type="ECO:0000313" key="3">
    <source>
        <dbReference type="EMBL" id="KAK0421398.1"/>
    </source>
</evidence>